<organism evidence="5 6">
    <name type="scientific">Streptomyces dangxiongensis</name>
    <dbReference type="NCBI Taxonomy" id="1442032"/>
    <lineage>
        <taxon>Bacteria</taxon>
        <taxon>Bacillati</taxon>
        <taxon>Actinomycetota</taxon>
        <taxon>Actinomycetes</taxon>
        <taxon>Kitasatosporales</taxon>
        <taxon>Streptomycetaceae</taxon>
        <taxon>Streptomyces</taxon>
    </lineage>
</organism>
<proteinExistence type="inferred from homology"/>
<dbReference type="InterPro" id="IPR037143">
    <property type="entry name" value="4-PPantetheinyl_Trfase_dom_sf"/>
</dbReference>
<reference evidence="5 6" key="1">
    <citation type="submission" date="2018-10" db="EMBL/GenBank/DDBJ databases">
        <title>The genome of Streptomyces dangxiongensis Z022.</title>
        <authorList>
            <person name="Zhang B."/>
        </authorList>
    </citation>
    <scope>NUCLEOTIDE SEQUENCE [LARGE SCALE GENOMIC DNA]</scope>
    <source>
        <strain evidence="5 6">Z022</strain>
    </source>
</reference>
<dbReference type="PANTHER" id="PTHR12215:SF10">
    <property type="entry name" value="L-AMINOADIPATE-SEMIALDEHYDE DEHYDROGENASE-PHOSPHOPANTETHEINYL TRANSFERASE"/>
    <property type="match status" value="1"/>
</dbReference>
<dbReference type="GO" id="GO:0005829">
    <property type="term" value="C:cytosol"/>
    <property type="evidence" value="ECO:0007669"/>
    <property type="project" value="TreeGrafter"/>
</dbReference>
<dbReference type="PANTHER" id="PTHR12215">
    <property type="entry name" value="PHOSPHOPANTETHEINE TRANSFERASE"/>
    <property type="match status" value="1"/>
</dbReference>
<feature type="compositionally biased region" description="Acidic residues" evidence="3">
    <location>
        <begin position="24"/>
        <end position="43"/>
    </location>
</feature>
<evidence type="ECO:0000259" key="4">
    <source>
        <dbReference type="Pfam" id="PF01648"/>
    </source>
</evidence>
<dbReference type="GO" id="GO:0000287">
    <property type="term" value="F:magnesium ion binding"/>
    <property type="evidence" value="ECO:0007669"/>
    <property type="project" value="InterPro"/>
</dbReference>
<comment type="similarity">
    <text evidence="1">Belongs to the P-Pant transferase superfamily. Gsp/Sfp/HetI/AcpT family.</text>
</comment>
<feature type="domain" description="4'-phosphopantetheinyl transferase" evidence="4">
    <location>
        <begin position="118"/>
        <end position="177"/>
    </location>
</feature>
<dbReference type="GO" id="GO:0008897">
    <property type="term" value="F:holo-[acyl-carrier-protein] synthase activity"/>
    <property type="evidence" value="ECO:0007669"/>
    <property type="project" value="InterPro"/>
</dbReference>
<evidence type="ECO:0000256" key="1">
    <source>
        <dbReference type="ARBA" id="ARBA00010990"/>
    </source>
</evidence>
<gene>
    <name evidence="5" type="ORF">D9753_13785</name>
</gene>
<sequence length="250" mass="27288">MTTPISATDADEVEIWRIPLDSGAEADPEGYPPELEDILDEDERERARRGREPGMRRRFVVAHAAVRIILGARLGRAPASLCLTRGRWGKPRLAHVPGPHFSLSHSGELALLALAPRPVGVDVELSRAGLDTMRLATRFFPAEECAWVARDGHRAFARLWTRKEACVKAAGGRLTQGMALPVARGAGQRTVRDPTGCLAGPWRVQDVPLPGPYAGAVALLGDGPFSVSSRMWYHIRPEEPDSVWNTLGVK</sequence>
<dbReference type="OrthoDB" id="190168at2"/>
<feature type="region of interest" description="Disordered" evidence="3">
    <location>
        <begin position="19"/>
        <end position="50"/>
    </location>
</feature>
<evidence type="ECO:0000256" key="2">
    <source>
        <dbReference type="ARBA" id="ARBA00022679"/>
    </source>
</evidence>
<dbReference type="Pfam" id="PF01648">
    <property type="entry name" value="ACPS"/>
    <property type="match status" value="1"/>
</dbReference>
<evidence type="ECO:0000313" key="6">
    <source>
        <dbReference type="Proteomes" id="UP000268329"/>
    </source>
</evidence>
<name>A0A3G2JMR8_9ACTN</name>
<keyword evidence="2 5" id="KW-0808">Transferase</keyword>
<protein>
    <submittedName>
        <fullName evidence="5">4'-phosphopantetheinyl transferase superfamily protein</fullName>
    </submittedName>
</protein>
<dbReference type="Proteomes" id="UP000268329">
    <property type="component" value="Chromosome"/>
</dbReference>
<evidence type="ECO:0000256" key="3">
    <source>
        <dbReference type="SAM" id="MobiDB-lite"/>
    </source>
</evidence>
<dbReference type="InterPro" id="IPR008278">
    <property type="entry name" value="4-PPantetheinyl_Trfase_dom"/>
</dbReference>
<dbReference type="GO" id="GO:0019878">
    <property type="term" value="P:lysine biosynthetic process via aminoadipic acid"/>
    <property type="evidence" value="ECO:0007669"/>
    <property type="project" value="TreeGrafter"/>
</dbReference>
<evidence type="ECO:0000313" key="5">
    <source>
        <dbReference type="EMBL" id="AYN43644.1"/>
    </source>
</evidence>
<keyword evidence="6" id="KW-1185">Reference proteome</keyword>
<dbReference type="Gene3D" id="3.90.470.20">
    <property type="entry name" value="4'-phosphopantetheinyl transferase domain"/>
    <property type="match status" value="2"/>
</dbReference>
<dbReference type="SUPFAM" id="SSF56214">
    <property type="entry name" value="4'-phosphopantetheinyl transferase"/>
    <property type="match status" value="2"/>
</dbReference>
<dbReference type="KEGG" id="sdd:D9753_13785"/>
<accession>A0A3G2JMR8</accession>
<dbReference type="EMBL" id="CP033073">
    <property type="protein sequence ID" value="AYN43644.1"/>
    <property type="molecule type" value="Genomic_DNA"/>
</dbReference>
<dbReference type="InterPro" id="IPR050559">
    <property type="entry name" value="P-Pant_transferase_sf"/>
</dbReference>
<dbReference type="AlphaFoldDB" id="A0A3G2JMR8"/>